<gene>
    <name evidence="4" type="primary">LOC100369268</name>
</gene>
<feature type="compositionally biased region" description="Low complexity" evidence="1">
    <location>
        <begin position="42"/>
        <end position="64"/>
    </location>
</feature>
<accession>A0ABM0GLR7</accession>
<feature type="compositionally biased region" description="Polar residues" evidence="1">
    <location>
        <begin position="242"/>
        <end position="255"/>
    </location>
</feature>
<evidence type="ECO:0000259" key="2">
    <source>
        <dbReference type="Pfam" id="PF09416"/>
    </source>
</evidence>
<feature type="region of interest" description="Disordered" evidence="1">
    <location>
        <begin position="42"/>
        <end position="76"/>
    </location>
</feature>
<feature type="region of interest" description="Disordered" evidence="1">
    <location>
        <begin position="233"/>
        <end position="316"/>
    </location>
</feature>
<sequence>MSVDAYGPSSQTLTFLDTEEGDLLGADTQGSEFDFTDFTLPSQTQASQSQASQLDSQTQSQSQLNGSDSISQNGPVEDGVAMATQAMGELNFEEDEEEAFYMKDLPTYACRYCGIHDPASVVMCNSTKKWFCNGRGNTSGRNFCDLMVFVYLKVADIWFLAREKFSLNREIHKNLSASKFLNYSEQPKVQYLEKLGCDCIVASHYDGKTFVSGTEKGVNYFAEMQEVKPMSEHMRRGGGFNMNASPSGTNNSTMQEDAAEHEHSNLGKRSGERNSDRGIENGDGSHSNKKRKSNLEDEEDDDIEEQDNSLINKKDENPLFSGQEVYIVDKNHFVVGIGSILPTPHHRISLKNAIAPEDFFD</sequence>
<dbReference type="Pfam" id="PF09416">
    <property type="entry name" value="UPF1_Zn_bind"/>
    <property type="match status" value="1"/>
</dbReference>
<feature type="compositionally biased region" description="Polar residues" evidence="1">
    <location>
        <begin position="65"/>
        <end position="74"/>
    </location>
</feature>
<dbReference type="GeneID" id="100369268"/>
<dbReference type="RefSeq" id="XP_002732727.1">
    <property type="nucleotide sequence ID" value="XM_002732681.2"/>
</dbReference>
<dbReference type="Proteomes" id="UP000694865">
    <property type="component" value="Unplaced"/>
</dbReference>
<reference evidence="4" key="1">
    <citation type="submission" date="2025-08" db="UniProtKB">
        <authorList>
            <consortium name="RefSeq"/>
        </authorList>
    </citation>
    <scope>IDENTIFICATION</scope>
    <source>
        <tissue evidence="4">Testes</tissue>
    </source>
</reference>
<feature type="compositionally biased region" description="Acidic residues" evidence="1">
    <location>
        <begin position="296"/>
        <end position="307"/>
    </location>
</feature>
<evidence type="ECO:0000256" key="1">
    <source>
        <dbReference type="SAM" id="MobiDB-lite"/>
    </source>
</evidence>
<feature type="compositionally biased region" description="Basic and acidic residues" evidence="1">
    <location>
        <begin position="258"/>
        <end position="280"/>
    </location>
</feature>
<organism evidence="3 4">
    <name type="scientific">Saccoglossus kowalevskii</name>
    <name type="common">Acorn worm</name>
    <dbReference type="NCBI Taxonomy" id="10224"/>
    <lineage>
        <taxon>Eukaryota</taxon>
        <taxon>Metazoa</taxon>
        <taxon>Hemichordata</taxon>
        <taxon>Enteropneusta</taxon>
        <taxon>Harrimaniidae</taxon>
        <taxon>Saccoglossus</taxon>
    </lineage>
</organism>
<evidence type="ECO:0000313" key="3">
    <source>
        <dbReference type="Proteomes" id="UP000694865"/>
    </source>
</evidence>
<evidence type="ECO:0000313" key="4">
    <source>
        <dbReference type="RefSeq" id="XP_002732727.1"/>
    </source>
</evidence>
<protein>
    <submittedName>
        <fullName evidence="4">Uncharacterized protein LOC100369268</fullName>
    </submittedName>
</protein>
<name>A0ABM0GLR7_SACKO</name>
<keyword evidence="3" id="KW-1185">Reference proteome</keyword>
<dbReference type="InterPro" id="IPR018999">
    <property type="entry name" value="UPF1_CH/ZBD"/>
</dbReference>
<proteinExistence type="predicted"/>
<feature type="domain" description="Upf1" evidence="2">
    <location>
        <begin position="109"/>
        <end position="142"/>
    </location>
</feature>